<keyword evidence="7 16" id="KW-0436">Ligase</keyword>
<feature type="binding site" evidence="16">
    <location>
        <position position="159"/>
    </location>
    <ligand>
        <name>Zn(2+)</name>
        <dbReference type="ChEBI" id="CHEBI:29105"/>
    </ligand>
</feature>
<dbReference type="InterPro" id="IPR023458">
    <property type="entry name" value="Met-tRNA_ligase_1"/>
</dbReference>
<dbReference type="FunFam" id="2.20.28.20:FF:000001">
    <property type="entry name" value="Methionine--tRNA ligase"/>
    <property type="match status" value="1"/>
</dbReference>
<feature type="binding site" evidence="16">
    <location>
        <position position="146"/>
    </location>
    <ligand>
        <name>Zn(2+)</name>
        <dbReference type="ChEBI" id="CHEBI:29105"/>
    </ligand>
</feature>
<dbReference type="Pfam" id="PF01588">
    <property type="entry name" value="tRNA_bind"/>
    <property type="match status" value="1"/>
</dbReference>
<dbReference type="Proteomes" id="UP000295164">
    <property type="component" value="Unassembled WGS sequence"/>
</dbReference>
<evidence type="ECO:0000256" key="1">
    <source>
        <dbReference type="ARBA" id="ARBA00003314"/>
    </source>
</evidence>
<name>A0A4R4DZD5_9BACT</name>
<dbReference type="EMBL" id="SKFH01000018">
    <property type="protein sequence ID" value="TCZ69884.1"/>
    <property type="molecule type" value="Genomic_DNA"/>
</dbReference>
<dbReference type="CDD" id="cd07957">
    <property type="entry name" value="Anticodon_Ia_Met"/>
    <property type="match status" value="1"/>
</dbReference>
<feature type="short sequence motif" description="'HIGH' region" evidence="16">
    <location>
        <begin position="14"/>
        <end position="24"/>
    </location>
</feature>
<evidence type="ECO:0000256" key="5">
    <source>
        <dbReference type="ARBA" id="ARBA00022490"/>
    </source>
</evidence>
<dbReference type="SUPFAM" id="SSF47323">
    <property type="entry name" value="Anticodon-binding domain of a subclass of class I aminoacyl-tRNA synthetases"/>
    <property type="match status" value="1"/>
</dbReference>
<keyword evidence="13 16" id="KW-0648">Protein biosynthesis</keyword>
<evidence type="ECO:0000313" key="19">
    <source>
        <dbReference type="Proteomes" id="UP000295164"/>
    </source>
</evidence>
<keyword evidence="10 16" id="KW-0862">Zinc</keyword>
<proteinExistence type="inferred from homology"/>
<dbReference type="InterPro" id="IPR009080">
    <property type="entry name" value="tRNAsynth_Ia_anticodon-bd"/>
</dbReference>
<dbReference type="GO" id="GO:0005829">
    <property type="term" value="C:cytosol"/>
    <property type="evidence" value="ECO:0007669"/>
    <property type="project" value="TreeGrafter"/>
</dbReference>
<evidence type="ECO:0000256" key="3">
    <source>
        <dbReference type="ARBA" id="ARBA00008258"/>
    </source>
</evidence>
<dbReference type="Gene3D" id="2.20.28.20">
    <property type="entry name" value="Methionyl-tRNA synthetase, Zn-domain"/>
    <property type="match status" value="1"/>
</dbReference>
<dbReference type="PRINTS" id="PR01041">
    <property type="entry name" value="TRNASYNTHMET"/>
</dbReference>
<dbReference type="SUPFAM" id="SSF52374">
    <property type="entry name" value="Nucleotidylyl transferase"/>
    <property type="match status" value="1"/>
</dbReference>
<comment type="similarity">
    <text evidence="3 16">Belongs to the class-I aminoacyl-tRNA synthetase family. MetG type 1 subfamily.</text>
</comment>
<comment type="catalytic activity">
    <reaction evidence="15 16">
        <text>tRNA(Met) + L-methionine + ATP = L-methionyl-tRNA(Met) + AMP + diphosphate</text>
        <dbReference type="Rhea" id="RHEA:13481"/>
        <dbReference type="Rhea" id="RHEA-COMP:9667"/>
        <dbReference type="Rhea" id="RHEA-COMP:9698"/>
        <dbReference type="ChEBI" id="CHEBI:30616"/>
        <dbReference type="ChEBI" id="CHEBI:33019"/>
        <dbReference type="ChEBI" id="CHEBI:57844"/>
        <dbReference type="ChEBI" id="CHEBI:78442"/>
        <dbReference type="ChEBI" id="CHEBI:78530"/>
        <dbReference type="ChEBI" id="CHEBI:456215"/>
        <dbReference type="EC" id="6.1.1.10"/>
    </reaction>
</comment>
<comment type="function">
    <text evidence="1 16">Is required not only for elongation of protein synthesis but also for the initiation of all mRNA translation through initiator tRNA(fMet) aminoacylation.</text>
</comment>
<dbReference type="SUPFAM" id="SSF50249">
    <property type="entry name" value="Nucleic acid-binding proteins"/>
    <property type="match status" value="1"/>
</dbReference>
<dbReference type="NCBIfam" id="TIGR00399">
    <property type="entry name" value="metG_C_term"/>
    <property type="match status" value="1"/>
</dbReference>
<evidence type="ECO:0000256" key="4">
    <source>
        <dbReference type="ARBA" id="ARBA00011738"/>
    </source>
</evidence>
<keyword evidence="5 16" id="KW-0963">Cytoplasm</keyword>
<feature type="binding site" evidence="16">
    <location>
        <position position="337"/>
    </location>
    <ligand>
        <name>ATP</name>
        <dbReference type="ChEBI" id="CHEBI:30616"/>
    </ligand>
</feature>
<evidence type="ECO:0000256" key="14">
    <source>
        <dbReference type="ARBA" id="ARBA00023146"/>
    </source>
</evidence>
<reference evidence="18 19" key="1">
    <citation type="submission" date="2019-03" db="EMBL/GenBank/DDBJ databases">
        <authorList>
            <person name="Kim M.K.M."/>
        </authorList>
    </citation>
    <scope>NUCLEOTIDE SEQUENCE [LARGE SCALE GENOMIC DNA]</scope>
    <source>
        <strain evidence="18 19">17J68-15</strain>
    </source>
</reference>
<dbReference type="GO" id="GO:0046872">
    <property type="term" value="F:metal ion binding"/>
    <property type="evidence" value="ECO:0007669"/>
    <property type="project" value="UniProtKB-KW"/>
</dbReference>
<evidence type="ECO:0000256" key="12">
    <source>
        <dbReference type="ARBA" id="ARBA00022884"/>
    </source>
</evidence>
<dbReference type="InterPro" id="IPR033911">
    <property type="entry name" value="MetRS_core"/>
</dbReference>
<protein>
    <recommendedName>
        <fullName evidence="16">Methionine--tRNA ligase</fullName>
        <ecNumber evidence="16">6.1.1.10</ecNumber>
    </recommendedName>
    <alternativeName>
        <fullName evidence="16">Methionyl-tRNA synthetase</fullName>
        <shortName evidence="16">MetRS</shortName>
    </alternativeName>
</protein>
<dbReference type="InterPro" id="IPR014758">
    <property type="entry name" value="Met-tRNA_synth"/>
</dbReference>
<dbReference type="Pfam" id="PF19303">
    <property type="entry name" value="Anticodon_3"/>
    <property type="match status" value="1"/>
</dbReference>
<dbReference type="CDD" id="cd02800">
    <property type="entry name" value="tRNA_bind_EcMetRS_like"/>
    <property type="match status" value="1"/>
</dbReference>
<keyword evidence="6 16" id="KW-0820">tRNA-binding</keyword>
<dbReference type="PANTHER" id="PTHR45765">
    <property type="entry name" value="METHIONINE--TRNA LIGASE"/>
    <property type="match status" value="1"/>
</dbReference>
<feature type="binding site" evidence="16">
    <location>
        <position position="162"/>
    </location>
    <ligand>
        <name>Zn(2+)</name>
        <dbReference type="ChEBI" id="CHEBI:29105"/>
    </ligand>
</feature>
<dbReference type="FunFam" id="2.40.50.140:FF:000042">
    <property type="entry name" value="Methionine--tRNA ligase"/>
    <property type="match status" value="1"/>
</dbReference>
<feature type="short sequence motif" description="'KMSKS' region" evidence="16">
    <location>
        <begin position="334"/>
        <end position="338"/>
    </location>
</feature>
<dbReference type="InterPro" id="IPR014729">
    <property type="entry name" value="Rossmann-like_a/b/a_fold"/>
</dbReference>
<evidence type="ECO:0000313" key="18">
    <source>
        <dbReference type="EMBL" id="TCZ69884.1"/>
    </source>
</evidence>
<sequence length="733" mass="81489">MTTPKRYLITSALPYANGHKHIGHLAGAYIPADIYVRYLRAQGRDVVFVCGSDEHGTAIPIQAMKEGTTPQAIIDKYHAIMKENFDDLSVSFDVYDRTSAPVHHETASEFFTYLNDRGELIVKESEQYYDEATATFLADRYIKGTCPNCGFTGAYGDQCEKCGTALSPDELINPVSTLSGNPPVKRATKHWYLPLDKYEGWLREYILEGHKDDWRASVLGQCKSWIDAGLQPRAVTRDLDWGVKVPLADAEGKVLYVWFDAPIGYISATKTWAQREGKDWKPYWQDKDTKLVHFIGKDNIVFHCIIFPLMLKLHDYIVPDNVPANEFLNLEGDKMSTSRAWKLDMQDYIDDFIKKANGGPALADCLRYYLTSIAPETKDSDFTWKGFQDAVNGELLNKFGNFLNRTLVLMHKLTGGKVPKWHADIVTERDNNLIKEIQNSKAKVEHLLEEYKFRDALSEVIALSSLGNVYLQECAPWSVAKKLAEGGSVAETAQKEIDNCLHLSLQLSANLAILINPFLPNTARKMCHLMKVVDGMLEWKNAGSLKLLSVGYSLRAPELLFRKIEDEEVAYQVEKLKAGMEASKAAQEAAIVSREASGVSDASDIGASTALSVTSAATTTVAETKSEIVYDDFAKIDLRIGTVTACEKVPKADKLLQLTVDMGSEVRTIVSGIAQHFSVEEMIGKQVLVVANLAPRKMRGIESQGMILTAEQPDGRLILVGPNDRTEPGSGVR</sequence>
<dbReference type="Gene3D" id="2.40.50.140">
    <property type="entry name" value="Nucleic acid-binding proteins"/>
    <property type="match status" value="1"/>
</dbReference>
<dbReference type="GO" id="GO:0005524">
    <property type="term" value="F:ATP binding"/>
    <property type="evidence" value="ECO:0007669"/>
    <property type="project" value="UniProtKB-UniRule"/>
</dbReference>
<dbReference type="Gene3D" id="1.10.730.10">
    <property type="entry name" value="Isoleucyl-tRNA Synthetase, Domain 1"/>
    <property type="match status" value="1"/>
</dbReference>
<feature type="binding site" evidence="16">
    <location>
        <position position="149"/>
    </location>
    <ligand>
        <name>Zn(2+)</name>
        <dbReference type="ChEBI" id="CHEBI:29105"/>
    </ligand>
</feature>
<dbReference type="CDD" id="cd00814">
    <property type="entry name" value="MetRS_core"/>
    <property type="match status" value="1"/>
</dbReference>
<dbReference type="Gene3D" id="3.40.50.620">
    <property type="entry name" value="HUPs"/>
    <property type="match status" value="1"/>
</dbReference>
<dbReference type="GO" id="GO:0006431">
    <property type="term" value="P:methionyl-tRNA aminoacylation"/>
    <property type="evidence" value="ECO:0007669"/>
    <property type="project" value="UniProtKB-UniRule"/>
</dbReference>
<dbReference type="AlphaFoldDB" id="A0A4R4DZD5"/>
<dbReference type="SUPFAM" id="SSF57770">
    <property type="entry name" value="Methionyl-tRNA synthetase (MetRS), Zn-domain"/>
    <property type="match status" value="1"/>
</dbReference>
<evidence type="ECO:0000256" key="2">
    <source>
        <dbReference type="ARBA" id="ARBA00004496"/>
    </source>
</evidence>
<dbReference type="OrthoDB" id="9810191at2"/>
<evidence type="ECO:0000256" key="11">
    <source>
        <dbReference type="ARBA" id="ARBA00022840"/>
    </source>
</evidence>
<keyword evidence="14 16" id="KW-0030">Aminoacyl-tRNA synthetase</keyword>
<evidence type="ECO:0000256" key="15">
    <source>
        <dbReference type="ARBA" id="ARBA00047364"/>
    </source>
</evidence>
<gene>
    <name evidence="16" type="primary">metG</name>
    <name evidence="18" type="ORF">E0486_11650</name>
</gene>
<evidence type="ECO:0000256" key="6">
    <source>
        <dbReference type="ARBA" id="ARBA00022555"/>
    </source>
</evidence>
<dbReference type="InterPro" id="IPR041872">
    <property type="entry name" value="Anticodon_Met"/>
</dbReference>
<dbReference type="InterPro" id="IPR029038">
    <property type="entry name" value="MetRS_Zn"/>
</dbReference>
<dbReference type="InterPro" id="IPR004495">
    <property type="entry name" value="Met-tRNA-synth_bsu_C"/>
</dbReference>
<evidence type="ECO:0000256" key="8">
    <source>
        <dbReference type="ARBA" id="ARBA00022723"/>
    </source>
</evidence>
<dbReference type="InterPro" id="IPR002547">
    <property type="entry name" value="tRNA-bd_dom"/>
</dbReference>
<comment type="subunit">
    <text evidence="4 16">Homodimer.</text>
</comment>
<evidence type="ECO:0000256" key="10">
    <source>
        <dbReference type="ARBA" id="ARBA00022833"/>
    </source>
</evidence>
<keyword evidence="19" id="KW-1185">Reference proteome</keyword>
<dbReference type="GO" id="GO:0000049">
    <property type="term" value="F:tRNA binding"/>
    <property type="evidence" value="ECO:0007669"/>
    <property type="project" value="UniProtKB-UniRule"/>
</dbReference>
<dbReference type="HAMAP" id="MF_00098">
    <property type="entry name" value="Met_tRNA_synth_type1"/>
    <property type="match status" value="1"/>
</dbReference>
<feature type="domain" description="TRNA-binding" evidence="17">
    <location>
        <begin position="632"/>
        <end position="733"/>
    </location>
</feature>
<dbReference type="PROSITE" id="PS50886">
    <property type="entry name" value="TRBD"/>
    <property type="match status" value="1"/>
</dbReference>
<evidence type="ECO:0000256" key="13">
    <source>
        <dbReference type="ARBA" id="ARBA00022917"/>
    </source>
</evidence>
<dbReference type="RefSeq" id="WP_131852357.1">
    <property type="nucleotide sequence ID" value="NZ_SKFH01000018.1"/>
</dbReference>
<dbReference type="InterPro" id="IPR012340">
    <property type="entry name" value="NA-bd_OB-fold"/>
</dbReference>
<dbReference type="GO" id="GO:0004825">
    <property type="term" value="F:methionine-tRNA ligase activity"/>
    <property type="evidence" value="ECO:0007669"/>
    <property type="project" value="UniProtKB-UniRule"/>
</dbReference>
<keyword evidence="11 16" id="KW-0067">ATP-binding</keyword>
<evidence type="ECO:0000259" key="17">
    <source>
        <dbReference type="PROSITE" id="PS50886"/>
    </source>
</evidence>
<dbReference type="NCBIfam" id="TIGR00398">
    <property type="entry name" value="metG"/>
    <property type="match status" value="1"/>
</dbReference>
<dbReference type="InterPro" id="IPR015413">
    <property type="entry name" value="Methionyl/Leucyl_tRNA_Synth"/>
</dbReference>
<dbReference type="Pfam" id="PF09334">
    <property type="entry name" value="tRNA-synt_1g"/>
    <property type="match status" value="1"/>
</dbReference>
<dbReference type="PANTHER" id="PTHR45765:SF1">
    <property type="entry name" value="METHIONINE--TRNA LIGASE, CYTOPLASMIC"/>
    <property type="match status" value="1"/>
</dbReference>
<dbReference type="NCBIfam" id="NF001100">
    <property type="entry name" value="PRK00133.1"/>
    <property type="match status" value="1"/>
</dbReference>
<comment type="cofactor">
    <cofactor evidence="16">
        <name>Zn(2+)</name>
        <dbReference type="ChEBI" id="CHEBI:29105"/>
    </cofactor>
    <text evidence="16">Binds 1 zinc ion per subunit.</text>
</comment>
<dbReference type="EC" id="6.1.1.10" evidence="16"/>
<comment type="caution">
    <text evidence="18">The sequence shown here is derived from an EMBL/GenBank/DDBJ whole genome shotgun (WGS) entry which is preliminary data.</text>
</comment>
<comment type="subcellular location">
    <subcellularLocation>
        <location evidence="2 16">Cytoplasm</location>
    </subcellularLocation>
</comment>
<evidence type="ECO:0000256" key="16">
    <source>
        <dbReference type="HAMAP-Rule" id="MF_00098"/>
    </source>
</evidence>
<keyword evidence="9 16" id="KW-0547">Nucleotide-binding</keyword>
<evidence type="ECO:0000256" key="9">
    <source>
        <dbReference type="ARBA" id="ARBA00022741"/>
    </source>
</evidence>
<evidence type="ECO:0000256" key="7">
    <source>
        <dbReference type="ARBA" id="ARBA00022598"/>
    </source>
</evidence>
<organism evidence="18 19">
    <name type="scientific">Flaviaesturariibacter aridisoli</name>
    <dbReference type="NCBI Taxonomy" id="2545761"/>
    <lineage>
        <taxon>Bacteria</taxon>
        <taxon>Pseudomonadati</taxon>
        <taxon>Bacteroidota</taxon>
        <taxon>Chitinophagia</taxon>
        <taxon>Chitinophagales</taxon>
        <taxon>Chitinophagaceae</taxon>
        <taxon>Flaviaestuariibacter</taxon>
    </lineage>
</organism>
<keyword evidence="8 16" id="KW-0479">Metal-binding</keyword>
<accession>A0A4R4DZD5</accession>
<keyword evidence="12 16" id="KW-0694">RNA-binding</keyword>